<dbReference type="AlphaFoldDB" id="A0A9Q8PBM8"/>
<keyword evidence="1" id="KW-1133">Transmembrane helix</keyword>
<dbReference type="RefSeq" id="XP_047763849.1">
    <property type="nucleotide sequence ID" value="XM_047906471.1"/>
</dbReference>
<dbReference type="Proteomes" id="UP000756132">
    <property type="component" value="Chromosome 6"/>
</dbReference>
<keyword evidence="3" id="KW-1185">Reference proteome</keyword>
<proteinExistence type="predicted"/>
<evidence type="ECO:0000313" key="2">
    <source>
        <dbReference type="EMBL" id="UJO19483.1"/>
    </source>
</evidence>
<protein>
    <submittedName>
        <fullName evidence="2">Uncharacterized protein</fullName>
    </submittedName>
</protein>
<dbReference type="GeneID" id="71987201"/>
<keyword evidence="1" id="KW-0812">Transmembrane</keyword>
<evidence type="ECO:0000256" key="1">
    <source>
        <dbReference type="SAM" id="Phobius"/>
    </source>
</evidence>
<feature type="transmembrane region" description="Helical" evidence="1">
    <location>
        <begin position="12"/>
        <end position="38"/>
    </location>
</feature>
<evidence type="ECO:0000313" key="3">
    <source>
        <dbReference type="Proteomes" id="UP000756132"/>
    </source>
</evidence>
<accession>A0A9Q8PBM8</accession>
<feature type="transmembrane region" description="Helical" evidence="1">
    <location>
        <begin position="98"/>
        <end position="119"/>
    </location>
</feature>
<name>A0A9Q8PBM8_PASFU</name>
<organism evidence="2 3">
    <name type="scientific">Passalora fulva</name>
    <name type="common">Tomato leaf mold</name>
    <name type="synonym">Cladosporium fulvum</name>
    <dbReference type="NCBI Taxonomy" id="5499"/>
    <lineage>
        <taxon>Eukaryota</taxon>
        <taxon>Fungi</taxon>
        <taxon>Dikarya</taxon>
        <taxon>Ascomycota</taxon>
        <taxon>Pezizomycotina</taxon>
        <taxon>Dothideomycetes</taxon>
        <taxon>Dothideomycetidae</taxon>
        <taxon>Mycosphaerellales</taxon>
        <taxon>Mycosphaerellaceae</taxon>
        <taxon>Fulvia</taxon>
    </lineage>
</organism>
<reference evidence="2" key="2">
    <citation type="journal article" date="2022" name="Microb. Genom.">
        <title>A chromosome-scale genome assembly of the tomato pathogen Cladosporium fulvum reveals a compartmentalized genome architecture and the presence of a dispensable chromosome.</title>
        <authorList>
            <person name="Zaccaron A.Z."/>
            <person name="Chen L.H."/>
            <person name="Samaras A."/>
            <person name="Stergiopoulos I."/>
        </authorList>
    </citation>
    <scope>NUCLEOTIDE SEQUENCE</scope>
    <source>
        <strain evidence="2">Race5_Kim</strain>
    </source>
</reference>
<dbReference type="KEGG" id="ffu:CLAFUR5_07323"/>
<reference evidence="2" key="1">
    <citation type="submission" date="2021-12" db="EMBL/GenBank/DDBJ databases">
        <authorList>
            <person name="Zaccaron A."/>
            <person name="Stergiopoulos I."/>
        </authorList>
    </citation>
    <scope>NUCLEOTIDE SEQUENCE</scope>
    <source>
        <strain evidence="2">Race5_Kim</strain>
    </source>
</reference>
<dbReference type="EMBL" id="CP090168">
    <property type="protein sequence ID" value="UJO19483.1"/>
    <property type="molecule type" value="Genomic_DNA"/>
</dbReference>
<sequence length="125" mass="14277">MPYRILTLIINLINLILALTLTLLAHGLTTLTLAALFATVHMFHNPFQCRHLLEQLLPNLPRQNFTSWRITLLSLNTPLLLAMPCWSKLTYGLWFSSWYALTVGLVSVIGNGLCAWQWVMWAEVI</sequence>
<gene>
    <name evidence="2" type="ORF">CLAFUR5_07323</name>
</gene>
<keyword evidence="1" id="KW-0472">Membrane</keyword>